<proteinExistence type="predicted"/>
<name>A0AAN9MWE0_CANGL</name>
<evidence type="ECO:0000313" key="2">
    <source>
        <dbReference type="Proteomes" id="UP001367508"/>
    </source>
</evidence>
<gene>
    <name evidence="1" type="ORF">VNO77_03900</name>
</gene>
<accession>A0AAN9MWE0</accession>
<dbReference type="Proteomes" id="UP001367508">
    <property type="component" value="Unassembled WGS sequence"/>
</dbReference>
<keyword evidence="2" id="KW-1185">Reference proteome</keyword>
<evidence type="ECO:0000313" key="1">
    <source>
        <dbReference type="EMBL" id="KAK7361816.1"/>
    </source>
</evidence>
<protein>
    <submittedName>
        <fullName evidence="1">Uncharacterized protein</fullName>
    </submittedName>
</protein>
<dbReference type="AlphaFoldDB" id="A0AAN9MWE0"/>
<dbReference type="EMBL" id="JAYMYQ010000001">
    <property type="protein sequence ID" value="KAK7361816.1"/>
    <property type="molecule type" value="Genomic_DNA"/>
</dbReference>
<sequence length="167" mass="18599">MGDKAGKAILIQFLLDSLDRVAELFWCSVLLFQDDRLETRNLVWSQVSRTGANPDQGREYTSFELNLRSRLRNCFLSFKSWQIRDQLPQACSSVPHSAITTGATYESRSTCISLRQTTGLPTLRTSSSYETGLQIRNFTLGILVPRSSRGNSTGVLVRGGAAGRFCK</sequence>
<organism evidence="1 2">
    <name type="scientific">Canavalia gladiata</name>
    <name type="common">Sword bean</name>
    <name type="synonym">Dolichos gladiatus</name>
    <dbReference type="NCBI Taxonomy" id="3824"/>
    <lineage>
        <taxon>Eukaryota</taxon>
        <taxon>Viridiplantae</taxon>
        <taxon>Streptophyta</taxon>
        <taxon>Embryophyta</taxon>
        <taxon>Tracheophyta</taxon>
        <taxon>Spermatophyta</taxon>
        <taxon>Magnoliopsida</taxon>
        <taxon>eudicotyledons</taxon>
        <taxon>Gunneridae</taxon>
        <taxon>Pentapetalae</taxon>
        <taxon>rosids</taxon>
        <taxon>fabids</taxon>
        <taxon>Fabales</taxon>
        <taxon>Fabaceae</taxon>
        <taxon>Papilionoideae</taxon>
        <taxon>50 kb inversion clade</taxon>
        <taxon>NPAAA clade</taxon>
        <taxon>indigoferoid/millettioid clade</taxon>
        <taxon>Phaseoleae</taxon>
        <taxon>Canavalia</taxon>
    </lineage>
</organism>
<comment type="caution">
    <text evidence="1">The sequence shown here is derived from an EMBL/GenBank/DDBJ whole genome shotgun (WGS) entry which is preliminary data.</text>
</comment>
<reference evidence="1 2" key="1">
    <citation type="submission" date="2024-01" db="EMBL/GenBank/DDBJ databases">
        <title>The genomes of 5 underutilized Papilionoideae crops provide insights into root nodulation and disease resistanc.</title>
        <authorList>
            <person name="Jiang F."/>
        </authorList>
    </citation>
    <scope>NUCLEOTIDE SEQUENCE [LARGE SCALE GENOMIC DNA]</scope>
    <source>
        <strain evidence="1">LVBAO_FW01</strain>
        <tissue evidence="1">Leaves</tissue>
    </source>
</reference>